<sequence>MARVQGATADETQLREIGDLFDVIARKDNGMVTKEELQLVLPYTAGAAKADVLALMDEMQSKQLVLNKKQFVRFVAKRAYNSWNAHIEKLENTSLAHVIVSMKRRKHLVQFSTFYSSKGVAGAELIVPVETDTHKPVLDKRRAIEIKHKKYHQEPEAPSHTTHSTKEHLHDHSSQKQRKDLIHQFRTLKAGQQHVYAIVFNMSTRALERHVIYTTKASVRIYCARYFCIVLTPSRDIQLVASSAYLGHLYHDRVHACHGPPPDLLMANNFFPSSCLKAEEPMWKNVLHLPQEAKINHLSCAYGNLTFSMAGRLYEWGVGEVFSAPPESKCFFPSLDDLQSLDTSSYHIVPRQFHKAVHEYSMHLSRHLKDSCCEVWNNAKICMGPHELFRGFIPSDMLAMVCSSQSYVSLSRGGDVYVWGRGKLGQLGRGSGVDYIGAPEKLRGFKNPVKVISCGATHVICTDSRGAVLAWGGNMHGQVGTGLTDDVTEPQVLAFLEDKVVIDAAAGDDHSLVLTNAGDVLSFGSNWYGQLGQANSALLYSPVPALITFSDEIADPIYMIRTVGATAAAVSVTGKNESFSFLNDSRVCLSLGTMCRGVVRSCESLWAF</sequence>
<keyword evidence="1" id="KW-0677">Repeat</keyword>
<evidence type="ECO:0000313" key="4">
    <source>
        <dbReference type="EMBL" id="KAF0724504.1"/>
    </source>
</evidence>
<reference evidence="4 5" key="1">
    <citation type="submission" date="2019-07" db="EMBL/GenBank/DDBJ databases">
        <title>Genomics analysis of Aphanomyces spp. identifies a new class of oomycete effector associated with host adaptation.</title>
        <authorList>
            <person name="Gaulin E."/>
        </authorList>
    </citation>
    <scope>NUCLEOTIDE SEQUENCE [LARGE SCALE GENOMIC DNA]</scope>
    <source>
        <strain evidence="4 5">ATCC 201684</strain>
    </source>
</reference>
<dbReference type="AlphaFoldDB" id="A0A6G0WB60"/>
<dbReference type="SUPFAM" id="SSF50985">
    <property type="entry name" value="RCC1/BLIP-II"/>
    <property type="match status" value="1"/>
</dbReference>
<comment type="caution">
    <text evidence="4">The sequence shown here is derived from an EMBL/GenBank/DDBJ whole genome shotgun (WGS) entry which is preliminary data.</text>
</comment>
<dbReference type="Proteomes" id="UP000481153">
    <property type="component" value="Unassembled WGS sequence"/>
</dbReference>
<dbReference type="InterPro" id="IPR051625">
    <property type="entry name" value="Signaling_Regulatory_Domain"/>
</dbReference>
<name>A0A6G0WB60_9STRA</name>
<feature type="compositionally biased region" description="Basic and acidic residues" evidence="3">
    <location>
        <begin position="164"/>
        <end position="176"/>
    </location>
</feature>
<dbReference type="InterPro" id="IPR009091">
    <property type="entry name" value="RCC1/BLIP-II"/>
</dbReference>
<feature type="region of interest" description="Disordered" evidence="3">
    <location>
        <begin position="148"/>
        <end position="176"/>
    </location>
</feature>
<feature type="repeat" description="RCC1" evidence="2">
    <location>
        <begin position="414"/>
        <end position="465"/>
    </location>
</feature>
<evidence type="ECO:0000313" key="5">
    <source>
        <dbReference type="Proteomes" id="UP000481153"/>
    </source>
</evidence>
<dbReference type="PROSITE" id="PS00626">
    <property type="entry name" value="RCC1_2"/>
    <property type="match status" value="1"/>
</dbReference>
<feature type="compositionally biased region" description="Basic and acidic residues" evidence="3">
    <location>
        <begin position="148"/>
        <end position="157"/>
    </location>
</feature>
<keyword evidence="5" id="KW-1185">Reference proteome</keyword>
<dbReference type="Gene3D" id="2.130.10.30">
    <property type="entry name" value="Regulator of chromosome condensation 1/beta-lactamase-inhibitor protein II"/>
    <property type="match status" value="1"/>
</dbReference>
<evidence type="ECO:0000256" key="2">
    <source>
        <dbReference type="PROSITE-ProRule" id="PRU00235"/>
    </source>
</evidence>
<dbReference type="VEuPathDB" id="FungiDB:AeMF1_001158"/>
<gene>
    <name evidence="4" type="ORF">Ae201684_016798</name>
</gene>
<dbReference type="PROSITE" id="PS50012">
    <property type="entry name" value="RCC1_3"/>
    <property type="match status" value="2"/>
</dbReference>
<organism evidence="4 5">
    <name type="scientific">Aphanomyces euteiches</name>
    <dbReference type="NCBI Taxonomy" id="100861"/>
    <lineage>
        <taxon>Eukaryota</taxon>
        <taxon>Sar</taxon>
        <taxon>Stramenopiles</taxon>
        <taxon>Oomycota</taxon>
        <taxon>Saprolegniomycetes</taxon>
        <taxon>Saprolegniales</taxon>
        <taxon>Verrucalvaceae</taxon>
        <taxon>Aphanomyces</taxon>
    </lineage>
</organism>
<dbReference type="EMBL" id="VJMJ01000269">
    <property type="protein sequence ID" value="KAF0724504.1"/>
    <property type="molecule type" value="Genomic_DNA"/>
</dbReference>
<dbReference type="Pfam" id="PF00415">
    <property type="entry name" value="RCC1"/>
    <property type="match status" value="2"/>
</dbReference>
<dbReference type="InterPro" id="IPR000408">
    <property type="entry name" value="Reg_chr_condens"/>
</dbReference>
<evidence type="ECO:0000256" key="1">
    <source>
        <dbReference type="ARBA" id="ARBA00022737"/>
    </source>
</evidence>
<accession>A0A6G0WB60</accession>
<proteinExistence type="predicted"/>
<feature type="repeat" description="RCC1" evidence="2">
    <location>
        <begin position="466"/>
        <end position="517"/>
    </location>
</feature>
<protein>
    <submittedName>
        <fullName evidence="4">Uncharacterized protein</fullName>
    </submittedName>
</protein>
<evidence type="ECO:0000256" key="3">
    <source>
        <dbReference type="SAM" id="MobiDB-lite"/>
    </source>
</evidence>
<dbReference type="PANTHER" id="PTHR22872">
    <property type="entry name" value="BTK-BINDING PROTEIN-RELATED"/>
    <property type="match status" value="1"/>
</dbReference>